<proteinExistence type="predicted"/>
<comment type="caution">
    <text evidence="2">The sequence shown here is derived from an EMBL/GenBank/DDBJ whole genome shotgun (WGS) entry which is preliminary data.</text>
</comment>
<organism evidence="2">
    <name type="scientific">marine sediment metagenome</name>
    <dbReference type="NCBI Taxonomy" id="412755"/>
    <lineage>
        <taxon>unclassified sequences</taxon>
        <taxon>metagenomes</taxon>
        <taxon>ecological metagenomes</taxon>
    </lineage>
</organism>
<dbReference type="SUPFAM" id="SSF56112">
    <property type="entry name" value="Protein kinase-like (PK-like)"/>
    <property type="match status" value="1"/>
</dbReference>
<feature type="domain" description="Aminoglycoside phosphotransferase" evidence="1">
    <location>
        <begin position="12"/>
        <end position="184"/>
    </location>
</feature>
<feature type="non-terminal residue" evidence="2">
    <location>
        <position position="1"/>
    </location>
</feature>
<dbReference type="EMBL" id="BARW01007661">
    <property type="protein sequence ID" value="GAI74663.1"/>
    <property type="molecule type" value="Genomic_DNA"/>
</dbReference>
<name>X1R295_9ZZZZ</name>
<dbReference type="AlphaFoldDB" id="X1R295"/>
<protein>
    <recommendedName>
        <fullName evidence="1">Aminoglycoside phosphotransferase domain-containing protein</fullName>
    </recommendedName>
</protein>
<dbReference type="InterPro" id="IPR002575">
    <property type="entry name" value="Aminoglycoside_PTrfase"/>
</dbReference>
<dbReference type="InterPro" id="IPR011009">
    <property type="entry name" value="Kinase-like_dom_sf"/>
</dbReference>
<gene>
    <name evidence="2" type="ORF">S12H4_15886</name>
</gene>
<reference evidence="2" key="1">
    <citation type="journal article" date="2014" name="Front. Microbiol.">
        <title>High frequency of phylogenetically diverse reductive dehalogenase-homologous genes in deep subseafloor sedimentary metagenomes.</title>
        <authorList>
            <person name="Kawai M."/>
            <person name="Futagami T."/>
            <person name="Toyoda A."/>
            <person name="Takaki Y."/>
            <person name="Nishi S."/>
            <person name="Hori S."/>
            <person name="Arai W."/>
            <person name="Tsubouchi T."/>
            <person name="Morono Y."/>
            <person name="Uchiyama I."/>
            <person name="Ito T."/>
            <person name="Fujiyama A."/>
            <person name="Inagaki F."/>
            <person name="Takami H."/>
        </authorList>
    </citation>
    <scope>NUCLEOTIDE SEQUENCE</scope>
    <source>
        <strain evidence="2">Expedition CK06-06</strain>
    </source>
</reference>
<evidence type="ECO:0000259" key="1">
    <source>
        <dbReference type="Pfam" id="PF01636"/>
    </source>
</evidence>
<sequence length="226" mass="25686">VGVFQKSNTQGILITGIDGIPLRDAGLPESKTLNVYSCAGKLARNLHSSKTGAWFGIPDCEGRPLSEEYSDPVEYMRSDFNRWFSKALRMNCLSKSELNLARWALETVDIFSQELPIPINEDYTPGNWLVNQQGEFAGVVDLECMYWGVEVDSFAILWERYFQHFPEAEGAFFEGYGIDPSHERPLQVKHVCIKIGIADIVWGIEKAKKRNIELGRRILQTVHMDK</sequence>
<evidence type="ECO:0000313" key="2">
    <source>
        <dbReference type="EMBL" id="GAI74663.1"/>
    </source>
</evidence>
<dbReference type="Pfam" id="PF01636">
    <property type="entry name" value="APH"/>
    <property type="match status" value="1"/>
</dbReference>
<accession>X1R295</accession>